<comment type="caution">
    <text evidence="1">The sequence shown here is derived from an EMBL/GenBank/DDBJ whole genome shotgun (WGS) entry which is preliminary data.</text>
</comment>
<dbReference type="InterPro" id="IPR009078">
    <property type="entry name" value="Ferritin-like_SF"/>
</dbReference>
<proteinExistence type="predicted"/>
<dbReference type="EMBL" id="PUGF01000006">
    <property type="protein sequence ID" value="PRC93722.1"/>
    <property type="molecule type" value="Genomic_DNA"/>
</dbReference>
<dbReference type="RefSeq" id="WP_105531378.1">
    <property type="nucleotide sequence ID" value="NZ_PUGF01000006.1"/>
</dbReference>
<protein>
    <recommendedName>
        <fullName evidence="3">p-aminobenzoate N-oxygenase AurF</fullName>
    </recommendedName>
</protein>
<evidence type="ECO:0000313" key="2">
    <source>
        <dbReference type="Proteomes" id="UP000237839"/>
    </source>
</evidence>
<name>A0A2S9H160_9BURK</name>
<evidence type="ECO:0008006" key="3">
    <source>
        <dbReference type="Google" id="ProtNLM"/>
    </source>
</evidence>
<dbReference type="OrthoDB" id="3606832at2"/>
<organism evidence="1 2">
    <name type="scientific">Solimicrobium silvestre</name>
    <dbReference type="NCBI Taxonomy" id="2099400"/>
    <lineage>
        <taxon>Bacteria</taxon>
        <taxon>Pseudomonadati</taxon>
        <taxon>Pseudomonadota</taxon>
        <taxon>Betaproteobacteria</taxon>
        <taxon>Burkholderiales</taxon>
        <taxon>Oxalobacteraceae</taxon>
        <taxon>Solimicrobium</taxon>
    </lineage>
</organism>
<gene>
    <name evidence="1" type="ORF">S2091_1723</name>
</gene>
<dbReference type="Proteomes" id="UP000237839">
    <property type="component" value="Unassembled WGS sequence"/>
</dbReference>
<reference evidence="1 2" key="1">
    <citation type="submission" date="2018-02" db="EMBL/GenBank/DDBJ databases">
        <title>Solimicrobium silvestre gen. nov., sp. nov., isolated from alpine forest soil.</title>
        <authorList>
            <person name="Margesin R."/>
            <person name="Albuquerque L."/>
            <person name="Zhang D.-C."/>
            <person name="Froufe H.J.C."/>
            <person name="Severino R."/>
            <person name="Roxo I."/>
            <person name="Egas C."/>
            <person name="Da Costa M.S."/>
        </authorList>
    </citation>
    <scope>NUCLEOTIDE SEQUENCE [LARGE SCALE GENOMIC DNA]</scope>
    <source>
        <strain evidence="1 2">S20-91</strain>
    </source>
</reference>
<dbReference type="Gene3D" id="1.10.620.20">
    <property type="entry name" value="Ribonucleotide Reductase, subunit A"/>
    <property type="match status" value="1"/>
</dbReference>
<dbReference type="SUPFAM" id="SSF47240">
    <property type="entry name" value="Ferritin-like"/>
    <property type="match status" value="1"/>
</dbReference>
<sequence>MLYPELFKSLEQVRWNMETDIPWDQFDASKLTLEQAQTIKMNAITEWSALPATEMFLRDNRNDSDFCAFMSVWFFEEQKHSLVLMEYLRRFYPELVPTEEELDKVRFEFDPAPPLETLMLHFCGEIRLNHWYRCASDWHTEPVIKQIYKMISQDEARHGGAYLRYMKKALNEVGDAASSAFAKIGVLMASSRRTEKPLHPTNLHVNQALFPHDTIQSRLPDPAWLERWLDGQIKFDGVWEKKVVERILHNLSLLFEQSFATVQDLNRYRKEISSRMAAAALE</sequence>
<keyword evidence="2" id="KW-1185">Reference proteome</keyword>
<dbReference type="AlphaFoldDB" id="A0A2S9H160"/>
<dbReference type="InterPro" id="IPR012348">
    <property type="entry name" value="RNR-like"/>
</dbReference>
<accession>A0A2S9H160</accession>
<dbReference type="GO" id="GO:0016491">
    <property type="term" value="F:oxidoreductase activity"/>
    <property type="evidence" value="ECO:0007669"/>
    <property type="project" value="InterPro"/>
</dbReference>
<evidence type="ECO:0000313" key="1">
    <source>
        <dbReference type="EMBL" id="PRC93722.1"/>
    </source>
</evidence>